<evidence type="ECO:0000256" key="1">
    <source>
        <dbReference type="ARBA" id="ARBA00022679"/>
    </source>
</evidence>
<dbReference type="CDD" id="cd04301">
    <property type="entry name" value="NAT_SF"/>
    <property type="match status" value="1"/>
</dbReference>
<feature type="domain" description="N-acetyltransferase" evidence="3">
    <location>
        <begin position="1"/>
        <end position="146"/>
    </location>
</feature>
<dbReference type="SUPFAM" id="SSF55729">
    <property type="entry name" value="Acyl-CoA N-acyltransferases (Nat)"/>
    <property type="match status" value="1"/>
</dbReference>
<evidence type="ECO:0000313" key="5">
    <source>
        <dbReference type="Proteomes" id="UP000681027"/>
    </source>
</evidence>
<dbReference type="Gene3D" id="3.40.630.30">
    <property type="match status" value="1"/>
</dbReference>
<dbReference type="Proteomes" id="UP000681027">
    <property type="component" value="Unassembled WGS sequence"/>
</dbReference>
<dbReference type="PANTHER" id="PTHR43877">
    <property type="entry name" value="AMINOALKYLPHOSPHONATE N-ACETYLTRANSFERASE-RELATED-RELATED"/>
    <property type="match status" value="1"/>
</dbReference>
<dbReference type="InterPro" id="IPR016181">
    <property type="entry name" value="Acyl_CoA_acyltransferase"/>
</dbReference>
<gene>
    <name evidence="4" type="ORF">KHA94_23355</name>
</gene>
<dbReference type="InterPro" id="IPR050832">
    <property type="entry name" value="Bact_Acetyltransf"/>
</dbReference>
<protein>
    <submittedName>
        <fullName evidence="4">GNAT family N-acetyltransferase</fullName>
    </submittedName>
</protein>
<keyword evidence="1" id="KW-0808">Transferase</keyword>
<reference evidence="4 5" key="1">
    <citation type="submission" date="2021-05" db="EMBL/GenBank/DDBJ databases">
        <title>Novel Bacillus species.</title>
        <authorList>
            <person name="Liu G."/>
        </authorList>
    </citation>
    <scope>NUCLEOTIDE SEQUENCE [LARGE SCALE GENOMIC DNA]</scope>
    <source>
        <strain evidence="4 5">FJAT-49705</strain>
    </source>
</reference>
<evidence type="ECO:0000259" key="3">
    <source>
        <dbReference type="PROSITE" id="PS51186"/>
    </source>
</evidence>
<keyword evidence="5" id="KW-1185">Reference proteome</keyword>
<evidence type="ECO:0000256" key="2">
    <source>
        <dbReference type="ARBA" id="ARBA00023315"/>
    </source>
</evidence>
<evidence type="ECO:0000313" key="4">
    <source>
        <dbReference type="EMBL" id="MBS4193050.1"/>
    </source>
</evidence>
<proteinExistence type="predicted"/>
<dbReference type="EMBL" id="JAGYPM010000008">
    <property type="protein sequence ID" value="MBS4193050.1"/>
    <property type="molecule type" value="Genomic_DNA"/>
</dbReference>
<name>A0ABS5NYY9_9BACI</name>
<sequence length="146" mass="16814">MEIYKATLHDLDGISKLFDQYRVFYNQPSNIHAAKGFIHERFKKEDSVIFVAVENEKYVGFTQLYPSFSSVSMKRLWILNDLFVDGESRKLGVGGELLAAAKQLAMDTQAKGLLLQTAVDNFTAQRLYEADGWEKDTNSFYYEFIF</sequence>
<organism evidence="4 5">
    <name type="scientific">Cytobacillus citreus</name>
    <dbReference type="NCBI Taxonomy" id="2833586"/>
    <lineage>
        <taxon>Bacteria</taxon>
        <taxon>Bacillati</taxon>
        <taxon>Bacillota</taxon>
        <taxon>Bacilli</taxon>
        <taxon>Bacillales</taxon>
        <taxon>Bacillaceae</taxon>
        <taxon>Cytobacillus</taxon>
    </lineage>
</organism>
<dbReference type="Pfam" id="PF00583">
    <property type="entry name" value="Acetyltransf_1"/>
    <property type="match status" value="1"/>
</dbReference>
<dbReference type="RefSeq" id="WP_213104493.1">
    <property type="nucleotide sequence ID" value="NZ_JAGYPM010000008.1"/>
</dbReference>
<keyword evidence="2" id="KW-0012">Acyltransferase</keyword>
<dbReference type="PANTHER" id="PTHR43877:SF2">
    <property type="entry name" value="AMINOALKYLPHOSPHONATE N-ACETYLTRANSFERASE-RELATED"/>
    <property type="match status" value="1"/>
</dbReference>
<dbReference type="PROSITE" id="PS51186">
    <property type="entry name" value="GNAT"/>
    <property type="match status" value="1"/>
</dbReference>
<accession>A0ABS5NYY9</accession>
<comment type="caution">
    <text evidence="4">The sequence shown here is derived from an EMBL/GenBank/DDBJ whole genome shotgun (WGS) entry which is preliminary data.</text>
</comment>
<dbReference type="InterPro" id="IPR000182">
    <property type="entry name" value="GNAT_dom"/>
</dbReference>